<accession>A0A8H6HDF4</accession>
<gene>
    <name evidence="1" type="ORF">DFP72DRAFT_59420</name>
</gene>
<dbReference type="AlphaFoldDB" id="A0A8H6HDF4"/>
<dbReference type="EMBL" id="JACGCI010000111">
    <property type="protein sequence ID" value="KAF6745020.1"/>
    <property type="molecule type" value="Genomic_DNA"/>
</dbReference>
<sequence length="481" mass="53564">MTLVVLAGESDGLPQSVTGPITQDLELMNLGSESGSLLMDKLPQELLIEIFQFALVEHAGQANTVNPLLLGKICRSWRATVFETCTFWEEVNLIINPHCSIQLSLLAEWTARAGSLPLSVSIIDPKGLLNAQEEFTRLLGLIRSLSPRTHSLVFETLIPFYDEWQNCGFADYSWPLLSKLSLATTHEGSDLSDPASKLDFSSCPMLTTATIKSFYHSYISLPWRSLVHLRFDSVLCSEIYTALQSCTSLDTLKAHGIVEDNAFVGDATLHHQLKSLTLKSERYKGDCRECCRIFNSLRIPELRTLKIKLTSSRPATVGHRFDIYPCISQSRCQLSELSIEGASLKEQIFLDCLRLLPSLSTLRLSNNAWLDAQPQPTVLGPSFLIFILATDPAQPPILPNLKALTFEESWVGFSAKLLVDLLASRWDDSGAGVGDLATLQSVRFAPLAQLGDMWNISEDDEAAFEKWRQRGYDIKVEGWKP</sequence>
<dbReference type="SUPFAM" id="SSF52047">
    <property type="entry name" value="RNI-like"/>
    <property type="match status" value="1"/>
</dbReference>
<dbReference type="Gene3D" id="3.80.10.10">
    <property type="entry name" value="Ribonuclease Inhibitor"/>
    <property type="match status" value="1"/>
</dbReference>
<comment type="caution">
    <text evidence="1">The sequence shown here is derived from an EMBL/GenBank/DDBJ whole genome shotgun (WGS) entry which is preliminary data.</text>
</comment>
<dbReference type="OrthoDB" id="2269034at2759"/>
<evidence type="ECO:0008006" key="3">
    <source>
        <dbReference type="Google" id="ProtNLM"/>
    </source>
</evidence>
<dbReference type="Proteomes" id="UP000521943">
    <property type="component" value="Unassembled WGS sequence"/>
</dbReference>
<proteinExistence type="predicted"/>
<keyword evidence="2" id="KW-1185">Reference proteome</keyword>
<evidence type="ECO:0000313" key="2">
    <source>
        <dbReference type="Proteomes" id="UP000521943"/>
    </source>
</evidence>
<reference evidence="1 2" key="1">
    <citation type="submission" date="2020-07" db="EMBL/GenBank/DDBJ databases">
        <title>Comparative genomics of pyrophilous fungi reveals a link between fire events and developmental genes.</title>
        <authorList>
            <consortium name="DOE Joint Genome Institute"/>
            <person name="Steindorff A.S."/>
            <person name="Carver A."/>
            <person name="Calhoun S."/>
            <person name="Stillman K."/>
            <person name="Liu H."/>
            <person name="Lipzen A."/>
            <person name="Pangilinan J."/>
            <person name="Labutti K."/>
            <person name="Bruns T.D."/>
            <person name="Grigoriev I.V."/>
        </authorList>
    </citation>
    <scope>NUCLEOTIDE SEQUENCE [LARGE SCALE GENOMIC DNA]</scope>
    <source>
        <strain evidence="1 2">CBS 144469</strain>
    </source>
</reference>
<evidence type="ECO:0000313" key="1">
    <source>
        <dbReference type="EMBL" id="KAF6745020.1"/>
    </source>
</evidence>
<dbReference type="InterPro" id="IPR032675">
    <property type="entry name" value="LRR_dom_sf"/>
</dbReference>
<name>A0A8H6HDF4_9AGAR</name>
<organism evidence="1 2">
    <name type="scientific">Ephemerocybe angulata</name>
    <dbReference type="NCBI Taxonomy" id="980116"/>
    <lineage>
        <taxon>Eukaryota</taxon>
        <taxon>Fungi</taxon>
        <taxon>Dikarya</taxon>
        <taxon>Basidiomycota</taxon>
        <taxon>Agaricomycotina</taxon>
        <taxon>Agaricomycetes</taxon>
        <taxon>Agaricomycetidae</taxon>
        <taxon>Agaricales</taxon>
        <taxon>Agaricineae</taxon>
        <taxon>Psathyrellaceae</taxon>
        <taxon>Ephemerocybe</taxon>
    </lineage>
</organism>
<protein>
    <recommendedName>
        <fullName evidence="3">F-box domain-containing protein</fullName>
    </recommendedName>
</protein>